<dbReference type="Pfam" id="PF05193">
    <property type="entry name" value="Peptidase_M16_C"/>
    <property type="match status" value="1"/>
</dbReference>
<organism evidence="5 6">
    <name type="scientific">Clostridium thailandense</name>
    <dbReference type="NCBI Taxonomy" id="2794346"/>
    <lineage>
        <taxon>Bacteria</taxon>
        <taxon>Bacillati</taxon>
        <taxon>Bacillota</taxon>
        <taxon>Clostridia</taxon>
        <taxon>Eubacteriales</taxon>
        <taxon>Clostridiaceae</taxon>
        <taxon>Clostridium</taxon>
    </lineage>
</organism>
<accession>A0A949TYF7</accession>
<dbReference type="GO" id="GO:0004222">
    <property type="term" value="F:metalloendopeptidase activity"/>
    <property type="evidence" value="ECO:0007669"/>
    <property type="project" value="InterPro"/>
</dbReference>
<dbReference type="InterPro" id="IPR011765">
    <property type="entry name" value="Pept_M16_N"/>
</dbReference>
<evidence type="ECO:0000256" key="1">
    <source>
        <dbReference type="ARBA" id="ARBA00007261"/>
    </source>
</evidence>
<dbReference type="FunFam" id="3.30.830.10:FF:000008">
    <property type="entry name" value="Mitochondrial-processing peptidase subunit beta"/>
    <property type="match status" value="1"/>
</dbReference>
<dbReference type="InterPro" id="IPR001431">
    <property type="entry name" value="Pept_M16_Zn_BS"/>
</dbReference>
<comment type="similarity">
    <text evidence="1 2">Belongs to the peptidase M16 family.</text>
</comment>
<dbReference type="AlphaFoldDB" id="A0A949TYF7"/>
<proteinExistence type="inferred from homology"/>
<keyword evidence="6" id="KW-1185">Reference proteome</keyword>
<protein>
    <submittedName>
        <fullName evidence="5">Insulinase family protein</fullName>
    </submittedName>
</protein>
<dbReference type="Proteomes" id="UP000694308">
    <property type="component" value="Unassembled WGS sequence"/>
</dbReference>
<dbReference type="RefSeq" id="WP_218321971.1">
    <property type="nucleotide sequence ID" value="NZ_JAEEGC010000101.1"/>
</dbReference>
<dbReference type="EMBL" id="JAEEGC010000101">
    <property type="protein sequence ID" value="MBV7274913.1"/>
    <property type="molecule type" value="Genomic_DNA"/>
</dbReference>
<dbReference type="PANTHER" id="PTHR11851">
    <property type="entry name" value="METALLOPROTEASE"/>
    <property type="match status" value="1"/>
</dbReference>
<dbReference type="GO" id="GO:0006508">
    <property type="term" value="P:proteolysis"/>
    <property type="evidence" value="ECO:0007669"/>
    <property type="project" value="InterPro"/>
</dbReference>
<evidence type="ECO:0000259" key="3">
    <source>
        <dbReference type="Pfam" id="PF00675"/>
    </source>
</evidence>
<dbReference type="InterPro" id="IPR050361">
    <property type="entry name" value="MPP/UQCRC_Complex"/>
</dbReference>
<dbReference type="PROSITE" id="PS00143">
    <property type="entry name" value="INSULINASE"/>
    <property type="match status" value="1"/>
</dbReference>
<dbReference type="InterPro" id="IPR007863">
    <property type="entry name" value="Peptidase_M16_C"/>
</dbReference>
<reference evidence="5" key="1">
    <citation type="submission" date="2020-12" db="EMBL/GenBank/DDBJ databases">
        <title>Clostridium thailandense sp. nov., a novel acetogenic bacterium isolated from peat land soil in Thailand.</title>
        <authorList>
            <person name="Chaikitkaew S."/>
            <person name="Birkeland N.K."/>
        </authorList>
    </citation>
    <scope>NUCLEOTIDE SEQUENCE</scope>
    <source>
        <strain evidence="5">PL3</strain>
    </source>
</reference>
<feature type="domain" description="Peptidase M16 N-terminal" evidence="3">
    <location>
        <begin position="12"/>
        <end position="159"/>
    </location>
</feature>
<sequence>MYNLFKLNNGLRVVLENIDYVNSVSVGLWVENGSRNEDSINNGISHFIEHMFFKGTENRTALQIAECIEDVGGQINAFTGKEATCFYIKALDSHLELALDVIADMLFNSKFLAEDIEREKGVIIEEIKMSEDSPEDVLADLHSSAIWGEDSLSLPILGTVETIKSFNREQIVEYISSHYIPENSVISISGNFDCAIVEKLVEKYFGNWNSKNKKVTNYSNPSILTNHLYKKKSIEQLHLSLGIPGIESGKDNLYALLLLSNVLGGGASSILFQKIREEKGLCYSVYSYISSFRNTGIVSIYTSLNPQYAADALSMIKDELDKFIKTSISDEKIHKAKEQLKGSYILGLESTSSRMFNNGKSVLFLNRINNPKDIIEKINNIDKYKLNEVMKNTFEKGILNAAFVGEEVNLELLSNIINKDFVSFKNSRSELI</sequence>
<dbReference type="PANTHER" id="PTHR11851:SF49">
    <property type="entry name" value="MITOCHONDRIAL-PROCESSING PEPTIDASE SUBUNIT ALPHA"/>
    <property type="match status" value="1"/>
</dbReference>
<evidence type="ECO:0000313" key="5">
    <source>
        <dbReference type="EMBL" id="MBV7274913.1"/>
    </source>
</evidence>
<name>A0A949TYF7_9CLOT</name>
<feature type="domain" description="Peptidase M16 C-terminal" evidence="4">
    <location>
        <begin position="165"/>
        <end position="340"/>
    </location>
</feature>
<evidence type="ECO:0000256" key="2">
    <source>
        <dbReference type="RuleBase" id="RU004447"/>
    </source>
</evidence>
<evidence type="ECO:0000259" key="4">
    <source>
        <dbReference type="Pfam" id="PF05193"/>
    </source>
</evidence>
<gene>
    <name evidence="5" type="ORF">I6U48_18610</name>
</gene>
<dbReference type="Pfam" id="PF00675">
    <property type="entry name" value="Peptidase_M16"/>
    <property type="match status" value="1"/>
</dbReference>
<comment type="caution">
    <text evidence="5">The sequence shown here is derived from an EMBL/GenBank/DDBJ whole genome shotgun (WGS) entry which is preliminary data.</text>
</comment>
<evidence type="ECO:0000313" key="6">
    <source>
        <dbReference type="Proteomes" id="UP000694308"/>
    </source>
</evidence>